<dbReference type="InterPro" id="IPR017871">
    <property type="entry name" value="ABC_transporter-like_CS"/>
</dbReference>
<dbReference type="PANTHER" id="PTHR48041">
    <property type="entry name" value="ABC TRANSPORTER G FAMILY MEMBER 28"/>
    <property type="match status" value="1"/>
</dbReference>
<evidence type="ECO:0000256" key="2">
    <source>
        <dbReference type="ARBA" id="ARBA00022448"/>
    </source>
</evidence>
<dbReference type="Proteomes" id="UP000217790">
    <property type="component" value="Unassembled WGS sequence"/>
</dbReference>
<protein>
    <submittedName>
        <fullName evidence="9">P-loop containing nucleoside triphosphate hydrolase protein</fullName>
    </submittedName>
</protein>
<proteinExistence type="predicted"/>
<dbReference type="InterPro" id="IPR003439">
    <property type="entry name" value="ABC_transporter-like_ATP-bd"/>
</dbReference>
<dbReference type="InterPro" id="IPR027417">
    <property type="entry name" value="P-loop_NTPase"/>
</dbReference>
<evidence type="ECO:0000256" key="4">
    <source>
        <dbReference type="ARBA" id="ARBA00022741"/>
    </source>
</evidence>
<dbReference type="OrthoDB" id="66620at2759"/>
<evidence type="ECO:0000256" key="5">
    <source>
        <dbReference type="ARBA" id="ARBA00022840"/>
    </source>
</evidence>
<keyword evidence="9" id="KW-0378">Hydrolase</keyword>
<accession>A0A2H3DJR4</accession>
<dbReference type="GO" id="GO:0042626">
    <property type="term" value="F:ATPase-coupled transmembrane transporter activity"/>
    <property type="evidence" value="ECO:0007669"/>
    <property type="project" value="TreeGrafter"/>
</dbReference>
<dbReference type="SMART" id="SM00382">
    <property type="entry name" value="AAA"/>
    <property type="match status" value="1"/>
</dbReference>
<dbReference type="EMBL" id="KZ293655">
    <property type="protein sequence ID" value="PBK94084.1"/>
    <property type="molecule type" value="Genomic_DNA"/>
</dbReference>
<keyword evidence="7" id="KW-0472">Membrane</keyword>
<gene>
    <name evidence="9" type="ORF">ARMGADRAFT_1029910</name>
</gene>
<dbReference type="SUPFAM" id="SSF52540">
    <property type="entry name" value="P-loop containing nucleoside triphosphate hydrolases"/>
    <property type="match status" value="1"/>
</dbReference>
<keyword evidence="3" id="KW-0812">Transmembrane</keyword>
<feature type="domain" description="ABC transporter" evidence="8">
    <location>
        <begin position="56"/>
        <end position="275"/>
    </location>
</feature>
<keyword evidence="2" id="KW-0813">Transport</keyword>
<dbReference type="PANTHER" id="PTHR48041:SF119">
    <property type="entry name" value="ROA1P"/>
    <property type="match status" value="1"/>
</dbReference>
<dbReference type="PROSITE" id="PS00211">
    <property type="entry name" value="ABC_TRANSPORTER_1"/>
    <property type="match status" value="1"/>
</dbReference>
<dbReference type="Gene3D" id="3.40.50.300">
    <property type="entry name" value="P-loop containing nucleotide triphosphate hydrolases"/>
    <property type="match status" value="1"/>
</dbReference>
<evidence type="ECO:0000256" key="3">
    <source>
        <dbReference type="ARBA" id="ARBA00022692"/>
    </source>
</evidence>
<evidence type="ECO:0000256" key="6">
    <source>
        <dbReference type="ARBA" id="ARBA00022989"/>
    </source>
</evidence>
<organism evidence="9 10">
    <name type="scientific">Armillaria gallica</name>
    <name type="common">Bulbous honey fungus</name>
    <name type="synonym">Armillaria bulbosa</name>
    <dbReference type="NCBI Taxonomy" id="47427"/>
    <lineage>
        <taxon>Eukaryota</taxon>
        <taxon>Fungi</taxon>
        <taxon>Dikarya</taxon>
        <taxon>Basidiomycota</taxon>
        <taxon>Agaricomycotina</taxon>
        <taxon>Agaricomycetes</taxon>
        <taxon>Agaricomycetidae</taxon>
        <taxon>Agaricales</taxon>
        <taxon>Marasmiineae</taxon>
        <taxon>Physalacriaceae</taxon>
        <taxon>Armillaria</taxon>
    </lineage>
</organism>
<reference evidence="10" key="1">
    <citation type="journal article" date="2017" name="Nat. Ecol. Evol.">
        <title>Genome expansion and lineage-specific genetic innovations in the forest pathogenic fungi Armillaria.</title>
        <authorList>
            <person name="Sipos G."/>
            <person name="Prasanna A.N."/>
            <person name="Walter M.C."/>
            <person name="O'Connor E."/>
            <person name="Balint B."/>
            <person name="Krizsan K."/>
            <person name="Kiss B."/>
            <person name="Hess J."/>
            <person name="Varga T."/>
            <person name="Slot J."/>
            <person name="Riley R."/>
            <person name="Boka B."/>
            <person name="Rigling D."/>
            <person name="Barry K."/>
            <person name="Lee J."/>
            <person name="Mihaltcheva S."/>
            <person name="LaButti K."/>
            <person name="Lipzen A."/>
            <person name="Waldron R."/>
            <person name="Moloney N.M."/>
            <person name="Sperisen C."/>
            <person name="Kredics L."/>
            <person name="Vagvoelgyi C."/>
            <person name="Patrignani A."/>
            <person name="Fitzpatrick D."/>
            <person name="Nagy I."/>
            <person name="Doyle S."/>
            <person name="Anderson J.B."/>
            <person name="Grigoriev I.V."/>
            <person name="Gueldener U."/>
            <person name="Muensterkoetter M."/>
            <person name="Nagy L.G."/>
        </authorList>
    </citation>
    <scope>NUCLEOTIDE SEQUENCE [LARGE SCALE GENOMIC DNA]</scope>
    <source>
        <strain evidence="10">Ar21-2</strain>
    </source>
</reference>
<dbReference type="GO" id="GO:0016887">
    <property type="term" value="F:ATP hydrolysis activity"/>
    <property type="evidence" value="ECO:0007669"/>
    <property type="project" value="InterPro"/>
</dbReference>
<keyword evidence="10" id="KW-1185">Reference proteome</keyword>
<keyword evidence="6" id="KW-1133">Transmembrane helix</keyword>
<dbReference type="InterPro" id="IPR003593">
    <property type="entry name" value="AAA+_ATPase"/>
</dbReference>
<dbReference type="GO" id="GO:0016020">
    <property type="term" value="C:membrane"/>
    <property type="evidence" value="ECO:0007669"/>
    <property type="project" value="UniProtKB-SubCell"/>
</dbReference>
<name>A0A2H3DJR4_ARMGA</name>
<dbReference type="STRING" id="47427.A0A2H3DJR4"/>
<dbReference type="Pfam" id="PF00005">
    <property type="entry name" value="ABC_tran"/>
    <property type="match status" value="1"/>
</dbReference>
<comment type="subcellular location">
    <subcellularLocation>
        <location evidence="1">Membrane</location>
        <topology evidence="1">Multi-pass membrane protein</topology>
    </subcellularLocation>
</comment>
<dbReference type="OMA" id="DHHTAQG"/>
<sequence>MSVDYTSTTSVDDSLASGWSLADNYKEKLSFSSVTPVDVQVRNLSVQVEGTRQWRERFLSLRKNTSDLEARQVKSLLTQIDADFPRGTLTGILGSSGSGKTTLLNVLSERMRGSNLSVQGQRLHNNSTSLSSISHAYVTQTDSLLPTLTVRETLTYAASLRLPASTSRSERAQLVDDIIRELGLKDCSNTYVGDGVRRKGCSGGELRRVSLGIQLLGNPSVLFLDEPTTGLDATSAFHLVKTLKSLAQKGRTVIMTLHQPRSEVFLMLDRLRREA</sequence>
<evidence type="ECO:0000313" key="10">
    <source>
        <dbReference type="Proteomes" id="UP000217790"/>
    </source>
</evidence>
<evidence type="ECO:0000313" key="9">
    <source>
        <dbReference type="EMBL" id="PBK94084.1"/>
    </source>
</evidence>
<evidence type="ECO:0000259" key="8">
    <source>
        <dbReference type="PROSITE" id="PS50893"/>
    </source>
</evidence>
<dbReference type="InParanoid" id="A0A2H3DJR4"/>
<evidence type="ECO:0000256" key="7">
    <source>
        <dbReference type="ARBA" id="ARBA00023136"/>
    </source>
</evidence>
<dbReference type="GO" id="GO:0005524">
    <property type="term" value="F:ATP binding"/>
    <property type="evidence" value="ECO:0007669"/>
    <property type="project" value="UniProtKB-KW"/>
</dbReference>
<keyword evidence="5" id="KW-0067">ATP-binding</keyword>
<dbReference type="AlphaFoldDB" id="A0A2H3DJR4"/>
<dbReference type="PROSITE" id="PS50893">
    <property type="entry name" value="ABC_TRANSPORTER_2"/>
    <property type="match status" value="1"/>
</dbReference>
<keyword evidence="4" id="KW-0547">Nucleotide-binding</keyword>
<evidence type="ECO:0000256" key="1">
    <source>
        <dbReference type="ARBA" id="ARBA00004141"/>
    </source>
</evidence>
<dbReference type="InterPro" id="IPR050352">
    <property type="entry name" value="ABCG_transporters"/>
</dbReference>